<evidence type="ECO:0000256" key="2">
    <source>
        <dbReference type="ARBA" id="ARBA00023015"/>
    </source>
</evidence>
<keyword evidence="7" id="KW-1185">Reference proteome</keyword>
<dbReference type="OrthoDB" id="9794694at2"/>
<evidence type="ECO:0000256" key="1">
    <source>
        <dbReference type="ARBA" id="ARBA00009437"/>
    </source>
</evidence>
<reference evidence="6 7" key="1">
    <citation type="submission" date="2019-08" db="EMBL/GenBank/DDBJ databases">
        <title>Hyperibacter terrae gen. nov., sp. nov. and Hyperibacter viscosus sp. nov., two new members in the family Rhodospirillaceae isolated from the rhizosphere of Hypericum perforatum.</title>
        <authorList>
            <person name="Noviana Z."/>
        </authorList>
    </citation>
    <scope>NUCLEOTIDE SEQUENCE [LARGE SCALE GENOMIC DNA]</scope>
    <source>
        <strain evidence="6 7">R5959</strain>
    </source>
</reference>
<sequence>MSRRLPPLNAVKAFEASARCGGFSLAARELGVTPGAISQQVKILEEFFSKQLFVRRNNQLQLTDAGLAFYADSAEIIDRLAAMTQRMLEGNPPSRFVISTLPSVAVRWLNRRLEAFAAREPDLRYEIRVEDDPVDFARHHIDLRICYGQHLYPELVTLPLLQDEVLPLCSPAFLARQPHGNDGPEAIADQDLIHVDWGASFASYPTWAAWFHANGIARTPQIGLGHMVRMSSLAIDLAAAGFGVALGQTLLARDELADGRLVTPFSKALPLGYAYCAVHPHSRASQRTVSAFVEWLRQELR</sequence>
<name>A0A5J6MWT6_9PROT</name>
<dbReference type="Pfam" id="PF03466">
    <property type="entry name" value="LysR_substrate"/>
    <property type="match status" value="1"/>
</dbReference>
<dbReference type="KEGG" id="hadh:FRZ61_05890"/>
<dbReference type="EMBL" id="CP042582">
    <property type="protein sequence ID" value="QEX20670.1"/>
    <property type="molecule type" value="Genomic_DNA"/>
</dbReference>
<dbReference type="PANTHER" id="PTHR30537:SF74">
    <property type="entry name" value="HTH-TYPE TRANSCRIPTIONAL REGULATOR TRPI"/>
    <property type="match status" value="1"/>
</dbReference>
<feature type="domain" description="HTH lysR-type" evidence="5">
    <location>
        <begin position="6"/>
        <end position="63"/>
    </location>
</feature>
<evidence type="ECO:0000256" key="4">
    <source>
        <dbReference type="ARBA" id="ARBA00023163"/>
    </source>
</evidence>
<gene>
    <name evidence="6" type="ORF">FRZ61_05890</name>
</gene>
<dbReference type="GO" id="GO:0043565">
    <property type="term" value="F:sequence-specific DNA binding"/>
    <property type="evidence" value="ECO:0007669"/>
    <property type="project" value="TreeGrafter"/>
</dbReference>
<dbReference type="Gene3D" id="3.40.190.10">
    <property type="entry name" value="Periplasmic binding protein-like II"/>
    <property type="match status" value="2"/>
</dbReference>
<dbReference type="PANTHER" id="PTHR30537">
    <property type="entry name" value="HTH-TYPE TRANSCRIPTIONAL REGULATOR"/>
    <property type="match status" value="1"/>
</dbReference>
<dbReference type="CDD" id="cd08432">
    <property type="entry name" value="PBP2_GcdR_TrpI_HvrB_AmpR_like"/>
    <property type="match status" value="1"/>
</dbReference>
<dbReference type="Proteomes" id="UP000325797">
    <property type="component" value="Chromosome"/>
</dbReference>
<keyword evidence="4" id="KW-0804">Transcription</keyword>
<dbReference type="Gene3D" id="1.10.10.10">
    <property type="entry name" value="Winged helix-like DNA-binding domain superfamily/Winged helix DNA-binding domain"/>
    <property type="match status" value="1"/>
</dbReference>
<evidence type="ECO:0000256" key="3">
    <source>
        <dbReference type="ARBA" id="ARBA00023125"/>
    </source>
</evidence>
<evidence type="ECO:0000259" key="5">
    <source>
        <dbReference type="PROSITE" id="PS50931"/>
    </source>
</evidence>
<proteinExistence type="inferred from homology"/>
<dbReference type="GO" id="GO:0003700">
    <property type="term" value="F:DNA-binding transcription factor activity"/>
    <property type="evidence" value="ECO:0007669"/>
    <property type="project" value="InterPro"/>
</dbReference>
<dbReference type="InterPro" id="IPR036388">
    <property type="entry name" value="WH-like_DNA-bd_sf"/>
</dbReference>
<evidence type="ECO:0000313" key="7">
    <source>
        <dbReference type="Proteomes" id="UP000325797"/>
    </source>
</evidence>
<dbReference type="InterPro" id="IPR005119">
    <property type="entry name" value="LysR_subst-bd"/>
</dbReference>
<dbReference type="SUPFAM" id="SSF53850">
    <property type="entry name" value="Periplasmic binding protein-like II"/>
    <property type="match status" value="1"/>
</dbReference>
<protein>
    <submittedName>
        <fullName evidence="6">LysR family transcriptional regulator</fullName>
    </submittedName>
</protein>
<dbReference type="PRINTS" id="PR00039">
    <property type="entry name" value="HTHLYSR"/>
</dbReference>
<organism evidence="6 7">
    <name type="scientific">Hypericibacter adhaerens</name>
    <dbReference type="NCBI Taxonomy" id="2602016"/>
    <lineage>
        <taxon>Bacteria</taxon>
        <taxon>Pseudomonadati</taxon>
        <taxon>Pseudomonadota</taxon>
        <taxon>Alphaproteobacteria</taxon>
        <taxon>Rhodospirillales</taxon>
        <taxon>Dongiaceae</taxon>
        <taxon>Hypericibacter</taxon>
    </lineage>
</organism>
<dbReference type="AlphaFoldDB" id="A0A5J6MWT6"/>
<keyword evidence="3" id="KW-0238">DNA-binding</keyword>
<dbReference type="PROSITE" id="PS50931">
    <property type="entry name" value="HTH_LYSR"/>
    <property type="match status" value="1"/>
</dbReference>
<dbReference type="InterPro" id="IPR058163">
    <property type="entry name" value="LysR-type_TF_proteobact-type"/>
</dbReference>
<dbReference type="SUPFAM" id="SSF46785">
    <property type="entry name" value="Winged helix' DNA-binding domain"/>
    <property type="match status" value="1"/>
</dbReference>
<dbReference type="InterPro" id="IPR000847">
    <property type="entry name" value="LysR_HTH_N"/>
</dbReference>
<dbReference type="Pfam" id="PF00126">
    <property type="entry name" value="HTH_1"/>
    <property type="match status" value="1"/>
</dbReference>
<dbReference type="RefSeq" id="WP_151114896.1">
    <property type="nucleotide sequence ID" value="NZ_CP042582.1"/>
</dbReference>
<dbReference type="GO" id="GO:0006351">
    <property type="term" value="P:DNA-templated transcription"/>
    <property type="evidence" value="ECO:0007669"/>
    <property type="project" value="TreeGrafter"/>
</dbReference>
<evidence type="ECO:0000313" key="6">
    <source>
        <dbReference type="EMBL" id="QEX20670.1"/>
    </source>
</evidence>
<keyword evidence="2" id="KW-0805">Transcription regulation</keyword>
<dbReference type="InterPro" id="IPR036390">
    <property type="entry name" value="WH_DNA-bd_sf"/>
</dbReference>
<accession>A0A5J6MWT6</accession>
<comment type="similarity">
    <text evidence="1">Belongs to the LysR transcriptional regulatory family.</text>
</comment>